<dbReference type="GO" id="GO:0016787">
    <property type="term" value="F:hydrolase activity"/>
    <property type="evidence" value="ECO:0007669"/>
    <property type="project" value="UniProtKB-KW"/>
</dbReference>
<proteinExistence type="predicted"/>
<feature type="non-terminal residue" evidence="3">
    <location>
        <position position="304"/>
    </location>
</feature>
<dbReference type="OrthoDB" id="19653at2759"/>
<dbReference type="AlphaFoldDB" id="A0A166JG32"/>
<dbReference type="InterPro" id="IPR029058">
    <property type="entry name" value="AB_hydrolase_fold"/>
</dbReference>
<evidence type="ECO:0000256" key="1">
    <source>
        <dbReference type="ARBA" id="ARBA00022801"/>
    </source>
</evidence>
<dbReference type="InterPro" id="IPR050300">
    <property type="entry name" value="GDXG_lipolytic_enzyme"/>
</dbReference>
<accession>A0A166JG32</accession>
<feature type="non-terminal residue" evidence="3">
    <location>
        <position position="1"/>
    </location>
</feature>
<dbReference type="Gene3D" id="3.40.50.1820">
    <property type="entry name" value="alpha/beta hydrolase"/>
    <property type="match status" value="1"/>
</dbReference>
<feature type="domain" description="BD-FAE-like" evidence="2">
    <location>
        <begin position="14"/>
        <end position="129"/>
    </location>
</feature>
<evidence type="ECO:0000313" key="3">
    <source>
        <dbReference type="EMBL" id="KZP20822.1"/>
    </source>
</evidence>
<dbReference type="SUPFAM" id="SSF53474">
    <property type="entry name" value="alpha/beta-Hydrolases"/>
    <property type="match status" value="1"/>
</dbReference>
<reference evidence="3 4" key="1">
    <citation type="journal article" date="2016" name="Mol. Biol. Evol.">
        <title>Comparative Genomics of Early-Diverging Mushroom-Forming Fungi Provides Insights into the Origins of Lignocellulose Decay Capabilities.</title>
        <authorList>
            <person name="Nagy L.G."/>
            <person name="Riley R."/>
            <person name="Tritt A."/>
            <person name="Adam C."/>
            <person name="Daum C."/>
            <person name="Floudas D."/>
            <person name="Sun H."/>
            <person name="Yadav J.S."/>
            <person name="Pangilinan J."/>
            <person name="Larsson K.H."/>
            <person name="Matsuura K."/>
            <person name="Barry K."/>
            <person name="Labutti K."/>
            <person name="Kuo R."/>
            <person name="Ohm R.A."/>
            <person name="Bhattacharya S.S."/>
            <person name="Shirouzu T."/>
            <person name="Yoshinaga Y."/>
            <person name="Martin F.M."/>
            <person name="Grigoriev I.V."/>
            <person name="Hibbett D.S."/>
        </authorList>
    </citation>
    <scope>NUCLEOTIDE SEQUENCE [LARGE SCALE GENOMIC DNA]</scope>
    <source>
        <strain evidence="3 4">CBS 109695</strain>
    </source>
</reference>
<name>A0A166JG32_9AGAM</name>
<organism evidence="3 4">
    <name type="scientific">Athelia psychrophila</name>
    <dbReference type="NCBI Taxonomy" id="1759441"/>
    <lineage>
        <taxon>Eukaryota</taxon>
        <taxon>Fungi</taxon>
        <taxon>Dikarya</taxon>
        <taxon>Basidiomycota</taxon>
        <taxon>Agaricomycotina</taxon>
        <taxon>Agaricomycetes</taxon>
        <taxon>Agaricomycetidae</taxon>
        <taxon>Atheliales</taxon>
        <taxon>Atheliaceae</taxon>
        <taxon>Athelia</taxon>
    </lineage>
</organism>
<dbReference type="Pfam" id="PF20434">
    <property type="entry name" value="BD-FAE"/>
    <property type="match status" value="1"/>
</dbReference>
<gene>
    <name evidence="3" type="ORF">FIBSPDRAFT_656223</name>
</gene>
<dbReference type="STRING" id="436010.A0A166JG32"/>
<dbReference type="PANTHER" id="PTHR48081">
    <property type="entry name" value="AB HYDROLASE SUPERFAMILY PROTEIN C4A8.06C"/>
    <property type="match status" value="1"/>
</dbReference>
<protein>
    <submittedName>
        <fullName evidence="3">Alpha/beta-hydrolase</fullName>
    </submittedName>
</protein>
<evidence type="ECO:0000259" key="2">
    <source>
        <dbReference type="Pfam" id="PF20434"/>
    </source>
</evidence>
<keyword evidence="1" id="KW-0378">Hydrolase</keyword>
<keyword evidence="4" id="KW-1185">Reference proteome</keyword>
<dbReference type="PANTHER" id="PTHR48081:SF3">
    <property type="entry name" value="ALPHA_BETA HYDROLASE FOLD-3 DOMAIN-CONTAINING PROTEIN"/>
    <property type="match status" value="1"/>
</dbReference>
<dbReference type="InterPro" id="IPR049492">
    <property type="entry name" value="BD-FAE-like_dom"/>
</dbReference>
<dbReference type="Proteomes" id="UP000076532">
    <property type="component" value="Unassembled WGS sequence"/>
</dbReference>
<dbReference type="EMBL" id="KV417552">
    <property type="protein sequence ID" value="KZP20822.1"/>
    <property type="molecule type" value="Genomic_DNA"/>
</dbReference>
<sequence>TLVYSKVDDLELKVDIYLPPSATGNMPVVVCYHGGGLVIGDRATKGTGNCTWMIELANAKGIIYISPDYRLLHPCTGIDELEDVLSLFRFLATDVNSHLPKGVKVDASRIAVSGTSSGGYLARQAAIHAEPRPVAFFSLYGMGGEWLSDDYLSVKSEPIPWLGSMLTQEAVAHLYDPAPDPIAGSALTQNLETGETTDALNRMVLFAWFLQTGKFVDHLSGIAGLSETLSVLPNTEREAAIPSIVAKLFPQLHITAQFPPSVFIHGDADVLVPVNESKYTHEQLKKVGVESELFIVSGGDHGLV</sequence>
<evidence type="ECO:0000313" key="4">
    <source>
        <dbReference type="Proteomes" id="UP000076532"/>
    </source>
</evidence>